<comment type="caution">
    <text evidence="1">The sequence shown here is derived from an EMBL/GenBank/DDBJ whole genome shotgun (WGS) entry which is preliminary data.</text>
</comment>
<dbReference type="Gene3D" id="3.30.1360.120">
    <property type="entry name" value="Probable tRNA modification gtpase trme, domain 1"/>
    <property type="match status" value="1"/>
</dbReference>
<dbReference type="EMBL" id="WOTH01000003">
    <property type="protein sequence ID" value="NHO52902.1"/>
    <property type="molecule type" value="Genomic_DNA"/>
</dbReference>
<evidence type="ECO:0000313" key="2">
    <source>
        <dbReference type="Proteomes" id="UP000597459"/>
    </source>
</evidence>
<dbReference type="Pfam" id="PF04268">
    <property type="entry name" value="SoxG"/>
    <property type="match status" value="1"/>
</dbReference>
<keyword evidence="2" id="KW-1185">Reference proteome</keyword>
<dbReference type="Gene3D" id="3.30.70.1520">
    <property type="entry name" value="Heterotetrameric sarcosine oxidase"/>
    <property type="match status" value="1"/>
</dbReference>
<dbReference type="RefSeq" id="WP_166313035.1">
    <property type="nucleotide sequence ID" value="NZ_WOTH01000003.1"/>
</dbReference>
<reference evidence="1" key="1">
    <citation type="submission" date="2019-11" db="EMBL/GenBank/DDBJ databases">
        <title>Description of new Acetobacter species.</title>
        <authorList>
            <person name="Cleenwerck I."/>
            <person name="Sombolestani A.S."/>
        </authorList>
    </citation>
    <scope>NUCLEOTIDE SEQUENCE</scope>
    <source>
        <strain evidence="1">LMG 1626</strain>
    </source>
</reference>
<sequence length="197" mass="20955">MADLLSATLPVVSDPVTVGGVTLELVPPTSIVSLGAFAGAGRDELVGRVRAEFGVDLPDVSRAVRSSYGNVAFLWNGPTQWLVVGEDSGELFSRLQKCCGDVCALTSQGDSRTILRLSGMGAREVATRLLPIDLHGQVFSTDCVASTLAGHIPVIVWQTAQTPAYDFLVFRSFASSLFHDLSVALNGHTFSETDHYA</sequence>
<dbReference type="Proteomes" id="UP000597459">
    <property type="component" value="Unassembled WGS sequence"/>
</dbReference>
<organism evidence="1 2">
    <name type="scientific">Acetobacter estunensis</name>
    <dbReference type="NCBI Taxonomy" id="104097"/>
    <lineage>
        <taxon>Bacteria</taxon>
        <taxon>Pseudomonadati</taxon>
        <taxon>Pseudomonadota</taxon>
        <taxon>Alphaproteobacteria</taxon>
        <taxon>Acetobacterales</taxon>
        <taxon>Acetobacteraceae</taxon>
        <taxon>Acetobacter</taxon>
    </lineage>
</organism>
<evidence type="ECO:0000313" key="1">
    <source>
        <dbReference type="EMBL" id="NHO52902.1"/>
    </source>
</evidence>
<dbReference type="AlphaFoldDB" id="A0A967B378"/>
<name>A0A967B378_9PROT</name>
<accession>A0A967B378</accession>
<dbReference type="InterPro" id="IPR007375">
    <property type="entry name" value="SoxG"/>
</dbReference>
<dbReference type="SUPFAM" id="SSF103025">
    <property type="entry name" value="Folate-binding domain"/>
    <property type="match status" value="1"/>
</dbReference>
<dbReference type="InterPro" id="IPR027266">
    <property type="entry name" value="TrmE/GcvT-like"/>
</dbReference>
<protein>
    <submittedName>
        <fullName evidence="1">Sarcosine oxidase subunit gamma</fullName>
    </submittedName>
</protein>
<gene>
    <name evidence="1" type="ORF">GOB87_02860</name>
</gene>
<proteinExistence type="predicted"/>